<dbReference type="Proteomes" id="UP000887116">
    <property type="component" value="Unassembled WGS sequence"/>
</dbReference>
<dbReference type="AlphaFoldDB" id="A0A8X6LRS9"/>
<dbReference type="EMBL" id="BMAO01017966">
    <property type="protein sequence ID" value="GFR19660.1"/>
    <property type="molecule type" value="Genomic_DNA"/>
</dbReference>
<accession>A0A8X6LRS9</accession>
<proteinExistence type="predicted"/>
<comment type="caution">
    <text evidence="1">The sequence shown here is derived from an EMBL/GenBank/DDBJ whole genome shotgun (WGS) entry which is preliminary data.</text>
</comment>
<evidence type="ECO:0000313" key="1">
    <source>
        <dbReference type="EMBL" id="GFR19660.1"/>
    </source>
</evidence>
<sequence>MFIQGLKKTCFLSLGMTSNSFQLVLKAAFGKNQHVQSSTNDMLSWPNNTRKVPAYKIQSTYDPNESLKYFSSLLNANGHNPVETVYYL</sequence>
<reference evidence="1" key="1">
    <citation type="submission" date="2020-07" db="EMBL/GenBank/DDBJ databases">
        <title>Multicomponent nature underlies the extraordinary mechanical properties of spider dragline silk.</title>
        <authorList>
            <person name="Kono N."/>
            <person name="Nakamura H."/>
            <person name="Mori M."/>
            <person name="Yoshida Y."/>
            <person name="Ohtoshi R."/>
            <person name="Malay A.D."/>
            <person name="Moran D.A.P."/>
            <person name="Tomita M."/>
            <person name="Numata K."/>
            <person name="Arakawa K."/>
        </authorList>
    </citation>
    <scope>NUCLEOTIDE SEQUENCE</scope>
</reference>
<organism evidence="1 2">
    <name type="scientific">Trichonephila clavata</name>
    <name type="common">Joro spider</name>
    <name type="synonym">Nephila clavata</name>
    <dbReference type="NCBI Taxonomy" id="2740835"/>
    <lineage>
        <taxon>Eukaryota</taxon>
        <taxon>Metazoa</taxon>
        <taxon>Ecdysozoa</taxon>
        <taxon>Arthropoda</taxon>
        <taxon>Chelicerata</taxon>
        <taxon>Arachnida</taxon>
        <taxon>Araneae</taxon>
        <taxon>Araneomorphae</taxon>
        <taxon>Entelegynae</taxon>
        <taxon>Araneoidea</taxon>
        <taxon>Nephilidae</taxon>
        <taxon>Trichonephila</taxon>
    </lineage>
</organism>
<evidence type="ECO:0000313" key="2">
    <source>
        <dbReference type="Proteomes" id="UP000887116"/>
    </source>
</evidence>
<keyword evidence="2" id="KW-1185">Reference proteome</keyword>
<protein>
    <submittedName>
        <fullName evidence="1">Uncharacterized protein</fullName>
    </submittedName>
</protein>
<gene>
    <name evidence="1" type="ORF">TNCT_636811</name>
</gene>
<name>A0A8X6LRS9_TRICU</name>